<feature type="compositionally biased region" description="Basic and acidic residues" evidence="1">
    <location>
        <begin position="359"/>
        <end position="405"/>
    </location>
</feature>
<evidence type="ECO:0000256" key="1">
    <source>
        <dbReference type="SAM" id="MobiDB-lite"/>
    </source>
</evidence>
<protein>
    <submittedName>
        <fullName evidence="2">Cell envelope integrity protein TolA</fullName>
    </submittedName>
</protein>
<sequence>MTGDKEWLKFDPDSAVKLGKAISDLREEFRALRRTTELIQWLPDFAQVSVGLNSGNALASKFAQQGVEMYRILDAHTRVLDDMLDTVVAAGKNMINAESTNEEELRRQLDTISSTTKSTPMGDYSKRNIPKPTDQLDTDQWGDGKWYKRRDGEDEHGNKKYKKDWTPSGKDDPYKVKGDREQPDLKAAGYEKTAINAEPAPGWDALYQNGKYLERYKPWTDVVDAAANWGAIGDTLNTQKTAFGNKVESAVNGQSKWEGAGATAMQAALSAYGRSIEPLAQSAKQTQSILGYVAGFLVDTEYWAPDQPKEELDDSYWLSDRQSLFQETYIRGVDFTADKIPTLSPPSTAFNGVEPVQFDPKDTNRDGKVDKGDFDPRDKNQDGKVDEKDFDPKDLNRDGKVDGNEQKLANGPGPGPGIGPGPGPAKSKMGPGPGPGLTAEQKKAQAKATERAEEEQKKAAEFAEQQRRDAARRAKEQEAYEKTQRAENERRQAEAEQRAKDAAARQEADQQQQRAQAAAREGASAAQQAAQQGLQAAQQAVQEALQGGQKGASEALAAAQQAAQNALTNGMPKVGDLASKLGGPGPGPGSLAKGLGLTEAAKLFPRAGAATAVNSAGTGLGALGRAGAAAQATPGSPGPAGAAGQGAGQGQQNYKRPAYLESDQHLDELLGEAPKVVRPVVEQ</sequence>
<evidence type="ECO:0000313" key="3">
    <source>
        <dbReference type="Proteomes" id="UP001611415"/>
    </source>
</evidence>
<dbReference type="Proteomes" id="UP001611415">
    <property type="component" value="Unassembled WGS sequence"/>
</dbReference>
<accession>A0ABW7X929</accession>
<feature type="compositionally biased region" description="Basic and acidic residues" evidence="1">
    <location>
        <begin position="145"/>
        <end position="182"/>
    </location>
</feature>
<keyword evidence="3" id="KW-1185">Reference proteome</keyword>
<dbReference type="EMBL" id="JBIRYO010000026">
    <property type="protein sequence ID" value="MFI2477626.1"/>
    <property type="molecule type" value="Genomic_DNA"/>
</dbReference>
<dbReference type="PROSITE" id="PS00018">
    <property type="entry name" value="EF_HAND_1"/>
    <property type="match status" value="1"/>
</dbReference>
<feature type="compositionally biased region" description="Low complexity" evidence="1">
    <location>
        <begin position="625"/>
        <end position="640"/>
    </location>
</feature>
<feature type="region of interest" description="Disordered" evidence="1">
    <location>
        <begin position="625"/>
        <end position="683"/>
    </location>
</feature>
<proteinExistence type="predicted"/>
<organism evidence="2 3">
    <name type="scientific">Nocardia xishanensis</name>
    <dbReference type="NCBI Taxonomy" id="238964"/>
    <lineage>
        <taxon>Bacteria</taxon>
        <taxon>Bacillati</taxon>
        <taxon>Actinomycetota</taxon>
        <taxon>Actinomycetes</taxon>
        <taxon>Mycobacteriales</taxon>
        <taxon>Nocardiaceae</taxon>
        <taxon>Nocardia</taxon>
    </lineage>
</organism>
<comment type="caution">
    <text evidence="2">The sequence shown here is derived from an EMBL/GenBank/DDBJ whole genome shotgun (WGS) entry which is preliminary data.</text>
</comment>
<feature type="compositionally biased region" description="Polar residues" evidence="1">
    <location>
        <begin position="110"/>
        <end position="119"/>
    </location>
</feature>
<name>A0ABW7X929_9NOCA</name>
<feature type="compositionally biased region" description="Low complexity" evidence="1">
    <location>
        <begin position="509"/>
        <end position="534"/>
    </location>
</feature>
<evidence type="ECO:0000313" key="2">
    <source>
        <dbReference type="EMBL" id="MFI2477626.1"/>
    </source>
</evidence>
<feature type="compositionally biased region" description="Pro residues" evidence="1">
    <location>
        <begin position="413"/>
        <end position="423"/>
    </location>
</feature>
<reference evidence="2 3" key="1">
    <citation type="submission" date="2024-10" db="EMBL/GenBank/DDBJ databases">
        <title>The Natural Products Discovery Center: Release of the First 8490 Sequenced Strains for Exploring Actinobacteria Biosynthetic Diversity.</title>
        <authorList>
            <person name="Kalkreuter E."/>
            <person name="Kautsar S.A."/>
            <person name="Yang D."/>
            <person name="Bader C.D."/>
            <person name="Teijaro C.N."/>
            <person name="Fluegel L."/>
            <person name="Davis C.M."/>
            <person name="Simpson J.R."/>
            <person name="Lauterbach L."/>
            <person name="Steele A.D."/>
            <person name="Gui C."/>
            <person name="Meng S."/>
            <person name="Li G."/>
            <person name="Viehrig K."/>
            <person name="Ye F."/>
            <person name="Su P."/>
            <person name="Kiefer A.F."/>
            <person name="Nichols A."/>
            <person name="Cepeda A.J."/>
            <person name="Yan W."/>
            <person name="Fan B."/>
            <person name="Jiang Y."/>
            <person name="Adhikari A."/>
            <person name="Zheng C.-J."/>
            <person name="Schuster L."/>
            <person name="Cowan T.M."/>
            <person name="Smanski M.J."/>
            <person name="Chevrette M.G."/>
            <person name="De Carvalho L.P.S."/>
            <person name="Shen B."/>
        </authorList>
    </citation>
    <scope>NUCLEOTIDE SEQUENCE [LARGE SCALE GENOMIC DNA]</scope>
    <source>
        <strain evidence="2 3">NPDC019275</strain>
    </source>
</reference>
<feature type="region of interest" description="Disordered" evidence="1">
    <location>
        <begin position="99"/>
        <end position="182"/>
    </location>
</feature>
<feature type="compositionally biased region" description="Basic and acidic residues" evidence="1">
    <location>
        <begin position="440"/>
        <end position="508"/>
    </location>
</feature>
<dbReference type="RefSeq" id="WP_397094984.1">
    <property type="nucleotide sequence ID" value="NZ_JBIRYO010000026.1"/>
</dbReference>
<feature type="region of interest" description="Disordered" evidence="1">
    <location>
        <begin position="342"/>
        <end position="534"/>
    </location>
</feature>
<feature type="region of interest" description="Disordered" evidence="1">
    <location>
        <begin position="570"/>
        <end position="594"/>
    </location>
</feature>
<dbReference type="InterPro" id="IPR018247">
    <property type="entry name" value="EF_Hand_1_Ca_BS"/>
</dbReference>
<gene>
    <name evidence="2" type="ORF">ACH49W_29980</name>
</gene>